<dbReference type="KEGG" id="stha:NCTC11429_02886"/>
<gene>
    <name evidence="1" type="ORF">NCTC11429_02886</name>
</gene>
<organism evidence="1 2">
    <name type="scientific">Sphingobacterium thalpophilum</name>
    <dbReference type="NCBI Taxonomy" id="259"/>
    <lineage>
        <taxon>Bacteria</taxon>
        <taxon>Pseudomonadati</taxon>
        <taxon>Bacteroidota</taxon>
        <taxon>Sphingobacteriia</taxon>
        <taxon>Sphingobacteriales</taxon>
        <taxon>Sphingobacteriaceae</taxon>
        <taxon>Sphingobacterium</taxon>
    </lineage>
</organism>
<sequence>MLDFLGEKDGKAAFTDQLLGTLIGLSYSTLRGILYSRLAETNLNGIILPVVNPNEFLNSKISE</sequence>
<dbReference type="Proteomes" id="UP000308196">
    <property type="component" value="Chromosome"/>
</dbReference>
<dbReference type="EMBL" id="LR590484">
    <property type="protein sequence ID" value="VTR43574.1"/>
    <property type="molecule type" value="Genomic_DNA"/>
</dbReference>
<protein>
    <submittedName>
        <fullName evidence="1">Uncharacterized protein</fullName>
    </submittedName>
</protein>
<reference evidence="1 2" key="1">
    <citation type="submission" date="2019-05" db="EMBL/GenBank/DDBJ databases">
        <authorList>
            <consortium name="Pathogen Informatics"/>
        </authorList>
    </citation>
    <scope>NUCLEOTIDE SEQUENCE [LARGE SCALE GENOMIC DNA]</scope>
    <source>
        <strain evidence="1 2">NCTC11429</strain>
    </source>
</reference>
<name>A0A4U9VJP7_9SPHI</name>
<dbReference type="RefSeq" id="WP_028071643.1">
    <property type="nucleotide sequence ID" value="NZ_LR590484.1"/>
</dbReference>
<evidence type="ECO:0000313" key="1">
    <source>
        <dbReference type="EMBL" id="VTR43574.1"/>
    </source>
</evidence>
<proteinExistence type="predicted"/>
<dbReference type="AlphaFoldDB" id="A0A4U9VJP7"/>
<dbReference type="GeneID" id="78463583"/>
<accession>A0A4U9VJP7</accession>
<evidence type="ECO:0000313" key="2">
    <source>
        <dbReference type="Proteomes" id="UP000308196"/>
    </source>
</evidence>